<reference evidence="6 7" key="1">
    <citation type="submission" date="2020-09" db="EMBL/GenBank/DDBJ databases">
        <title>Sphingomonas sp., a new species isolated from pork steak.</title>
        <authorList>
            <person name="Heidler von Heilborn D."/>
        </authorList>
    </citation>
    <scope>NUCLEOTIDE SEQUENCE [LARGE SCALE GENOMIC DNA]</scope>
    <source>
        <strain evidence="7">S8-3T</strain>
    </source>
</reference>
<sequence>MTHTHSFDEARWIAALGTAIDRATAADPITPGIRYRSGTATLAFCVDASGAISDIRVIEGSGDDSLDRRAIAKLRRAEPLPQGPAGAARRTHLAVVQVAEPVRLPQQNDEKRRILTIA</sequence>
<keyword evidence="2" id="KW-0812">Transmembrane</keyword>
<dbReference type="Gene3D" id="3.30.1150.10">
    <property type="match status" value="1"/>
</dbReference>
<dbReference type="InterPro" id="IPR037682">
    <property type="entry name" value="TonB_C"/>
</dbReference>
<evidence type="ECO:0000256" key="2">
    <source>
        <dbReference type="ARBA" id="ARBA00022692"/>
    </source>
</evidence>
<name>A0A7H0LH22_9SPHN</name>
<evidence type="ECO:0000313" key="6">
    <source>
        <dbReference type="EMBL" id="QNQ08975.1"/>
    </source>
</evidence>
<evidence type="ECO:0000256" key="1">
    <source>
        <dbReference type="ARBA" id="ARBA00004167"/>
    </source>
</evidence>
<evidence type="ECO:0000313" key="7">
    <source>
        <dbReference type="Proteomes" id="UP000516148"/>
    </source>
</evidence>
<dbReference type="RefSeq" id="WP_187761301.1">
    <property type="nucleotide sequence ID" value="NZ_CP061038.1"/>
</dbReference>
<proteinExistence type="predicted"/>
<comment type="subcellular location">
    <subcellularLocation>
        <location evidence="1">Membrane</location>
        <topology evidence="1">Single-pass membrane protein</topology>
    </subcellularLocation>
</comment>
<dbReference type="GO" id="GO:0016020">
    <property type="term" value="C:membrane"/>
    <property type="evidence" value="ECO:0007669"/>
    <property type="project" value="UniProtKB-SubCell"/>
</dbReference>
<accession>A0A7H0LH22</accession>
<dbReference type="AlphaFoldDB" id="A0A7H0LH22"/>
<dbReference type="InterPro" id="IPR006260">
    <property type="entry name" value="TonB/TolA_C"/>
</dbReference>
<dbReference type="Proteomes" id="UP000516148">
    <property type="component" value="Chromosome"/>
</dbReference>
<evidence type="ECO:0000256" key="4">
    <source>
        <dbReference type="ARBA" id="ARBA00023136"/>
    </source>
</evidence>
<dbReference type="Pfam" id="PF03544">
    <property type="entry name" value="TonB_C"/>
    <property type="match status" value="1"/>
</dbReference>
<keyword evidence="7" id="KW-1185">Reference proteome</keyword>
<dbReference type="EMBL" id="CP061038">
    <property type="protein sequence ID" value="QNQ08975.1"/>
    <property type="molecule type" value="Genomic_DNA"/>
</dbReference>
<dbReference type="GO" id="GO:0055085">
    <property type="term" value="P:transmembrane transport"/>
    <property type="evidence" value="ECO:0007669"/>
    <property type="project" value="InterPro"/>
</dbReference>
<dbReference type="KEGG" id="spap:H3Z74_20110"/>
<keyword evidence="4" id="KW-0472">Membrane</keyword>
<protein>
    <submittedName>
        <fullName evidence="6">Energy transducer TonB</fullName>
    </submittedName>
</protein>
<keyword evidence="3" id="KW-1133">Transmembrane helix</keyword>
<gene>
    <name evidence="6" type="ORF">H3Z74_20110</name>
</gene>
<evidence type="ECO:0000259" key="5">
    <source>
        <dbReference type="PROSITE" id="PS52015"/>
    </source>
</evidence>
<dbReference type="SUPFAM" id="SSF74653">
    <property type="entry name" value="TolA/TonB C-terminal domain"/>
    <property type="match status" value="1"/>
</dbReference>
<evidence type="ECO:0000256" key="3">
    <source>
        <dbReference type="ARBA" id="ARBA00022989"/>
    </source>
</evidence>
<dbReference type="PROSITE" id="PS52015">
    <property type="entry name" value="TONB_CTD"/>
    <property type="match status" value="1"/>
</dbReference>
<feature type="domain" description="TonB C-terminal" evidence="5">
    <location>
        <begin position="12"/>
        <end position="113"/>
    </location>
</feature>
<organism evidence="6 7">
    <name type="scientific">Sphingomonas alpina</name>
    <dbReference type="NCBI Taxonomy" id="653931"/>
    <lineage>
        <taxon>Bacteria</taxon>
        <taxon>Pseudomonadati</taxon>
        <taxon>Pseudomonadota</taxon>
        <taxon>Alphaproteobacteria</taxon>
        <taxon>Sphingomonadales</taxon>
        <taxon>Sphingomonadaceae</taxon>
        <taxon>Sphingomonas</taxon>
    </lineage>
</organism>
<dbReference type="NCBIfam" id="TIGR01352">
    <property type="entry name" value="tonB_Cterm"/>
    <property type="match status" value="1"/>
</dbReference>